<keyword evidence="1" id="KW-1133">Transmembrane helix</keyword>
<name>A0A8C0III3_BUBBB</name>
<dbReference type="PANTHER" id="PTHR24099">
    <property type="entry name" value="E3 UBIQUITIN-PROTEIN LIGASE TRIM36-RELATED"/>
    <property type="match status" value="1"/>
</dbReference>
<protein>
    <submittedName>
        <fullName evidence="3">Fibronectin type III and SPRY domain containing 1 like</fullName>
    </submittedName>
</protein>
<dbReference type="Proteomes" id="UP000694567">
    <property type="component" value="Unplaced"/>
</dbReference>
<keyword evidence="1" id="KW-0812">Transmembrane</keyword>
<dbReference type="Pfam" id="PF00622">
    <property type="entry name" value="SPRY"/>
    <property type="match status" value="1"/>
</dbReference>
<proteinExistence type="predicted"/>
<evidence type="ECO:0000259" key="2">
    <source>
        <dbReference type="PROSITE" id="PS50188"/>
    </source>
</evidence>
<dbReference type="InterPro" id="IPR003877">
    <property type="entry name" value="SPRY_dom"/>
</dbReference>
<reference evidence="3" key="2">
    <citation type="submission" date="2025-09" db="UniProtKB">
        <authorList>
            <consortium name="Ensembl"/>
        </authorList>
    </citation>
    <scope>IDENTIFICATION</scope>
</reference>
<accession>A0A8C0III3</accession>
<dbReference type="InterPro" id="IPR043136">
    <property type="entry name" value="B30.2/SPRY_sf"/>
</dbReference>
<evidence type="ECO:0000313" key="3">
    <source>
        <dbReference type="Ensembl" id="ENSBOBP00000023898.1"/>
    </source>
</evidence>
<keyword evidence="4" id="KW-1185">Reference proteome</keyword>
<dbReference type="SUPFAM" id="SSF49899">
    <property type="entry name" value="Concanavalin A-like lectins/glucanases"/>
    <property type="match status" value="1"/>
</dbReference>
<dbReference type="PROSITE" id="PS50188">
    <property type="entry name" value="B302_SPRY"/>
    <property type="match status" value="1"/>
</dbReference>
<evidence type="ECO:0000256" key="1">
    <source>
        <dbReference type="SAM" id="Phobius"/>
    </source>
</evidence>
<dbReference type="InterPro" id="IPR013320">
    <property type="entry name" value="ConA-like_dom_sf"/>
</dbReference>
<evidence type="ECO:0000313" key="4">
    <source>
        <dbReference type="Proteomes" id="UP000694567"/>
    </source>
</evidence>
<dbReference type="PANTHER" id="PTHR24099:SF8">
    <property type="entry name" value="FSD1-LIKE PROTEIN"/>
    <property type="match status" value="1"/>
</dbReference>
<dbReference type="InterPro" id="IPR050617">
    <property type="entry name" value="E3_ligase_FN3/SPRY"/>
</dbReference>
<reference evidence="3" key="1">
    <citation type="submission" date="2025-08" db="UniProtKB">
        <authorList>
            <consortium name="Ensembl"/>
        </authorList>
    </citation>
    <scope>IDENTIFICATION</scope>
</reference>
<organism evidence="3 4">
    <name type="scientific">Bubo bubo</name>
    <name type="common">Eurasian eagle-owl</name>
    <name type="synonym">Strix bubo</name>
    <dbReference type="NCBI Taxonomy" id="30461"/>
    <lineage>
        <taxon>Eukaryota</taxon>
        <taxon>Metazoa</taxon>
        <taxon>Chordata</taxon>
        <taxon>Craniata</taxon>
        <taxon>Vertebrata</taxon>
        <taxon>Euteleostomi</taxon>
        <taxon>Archelosauria</taxon>
        <taxon>Archosauria</taxon>
        <taxon>Dinosauria</taxon>
        <taxon>Saurischia</taxon>
        <taxon>Theropoda</taxon>
        <taxon>Coelurosauria</taxon>
        <taxon>Aves</taxon>
        <taxon>Neognathae</taxon>
        <taxon>Neoaves</taxon>
        <taxon>Telluraves</taxon>
        <taxon>Strigiformes</taxon>
        <taxon>Strigidae</taxon>
        <taxon>Bubo</taxon>
    </lineage>
</organism>
<feature type="transmembrane region" description="Helical" evidence="1">
    <location>
        <begin position="225"/>
        <end position="244"/>
    </location>
</feature>
<dbReference type="InterPro" id="IPR001870">
    <property type="entry name" value="B30.2/SPRY"/>
</dbReference>
<dbReference type="SMART" id="SM00449">
    <property type="entry name" value="SPRY"/>
    <property type="match status" value="1"/>
</dbReference>
<dbReference type="Gene3D" id="2.60.120.920">
    <property type="match status" value="1"/>
</dbReference>
<dbReference type="Ensembl" id="ENSBOBT00000024420.1">
    <property type="protein sequence ID" value="ENSBOBP00000023898.1"/>
    <property type="gene ID" value="ENSBOBG00000014261.1"/>
</dbReference>
<dbReference type="AlphaFoldDB" id="A0A8C0III3"/>
<dbReference type="InterPro" id="IPR003879">
    <property type="entry name" value="Butyrophylin_SPRY"/>
</dbReference>
<sequence>IKNNFEGLPQVRDEHNWELRDSIETTEMHCLKFDSNYMNFRVCTSFVFSLDPTSAHANLKVEGTYVEWDPTGGRGQEKIKGEENKRVVQSPEKTSLSTKFSLRGRRSFIDESYTVLGKMNFLLLGQLYCEVRAQDCKCYSVRITYGKLGKSDHLGKTKSSWCIRINNWLQTTLSAKHNNKTKTLGIPAPDRIGAYCDFDQAHLAFYNADSKQLLHTFRAKFTQPLLPGFMVIISLVCITFFQTLQKMHRERTCYSILVFL</sequence>
<dbReference type="PRINTS" id="PR01407">
    <property type="entry name" value="BUTYPHLNCDUF"/>
</dbReference>
<keyword evidence="1" id="KW-0472">Membrane</keyword>
<feature type="domain" description="B30.2/SPRY" evidence="2">
    <location>
        <begin position="46"/>
        <end position="247"/>
    </location>
</feature>